<dbReference type="PROSITE" id="PS50039">
    <property type="entry name" value="FORK_HEAD_3"/>
    <property type="match status" value="1"/>
</dbReference>
<keyword evidence="2 3" id="KW-0539">Nucleus</keyword>
<dbReference type="GO" id="GO:0000981">
    <property type="term" value="F:DNA-binding transcription factor activity, RNA polymerase II-specific"/>
    <property type="evidence" value="ECO:0007669"/>
    <property type="project" value="TreeGrafter"/>
</dbReference>
<keyword evidence="6" id="KW-1185">Reference proteome</keyword>
<evidence type="ECO:0000259" key="5">
    <source>
        <dbReference type="PROSITE" id="PS50039"/>
    </source>
</evidence>
<dbReference type="FunCoup" id="A0A1S3IKP9">
    <property type="interactions" value="3"/>
</dbReference>
<comment type="subcellular location">
    <subcellularLocation>
        <location evidence="3">Nucleus</location>
    </subcellularLocation>
</comment>
<dbReference type="InterPro" id="IPR036390">
    <property type="entry name" value="WH_DNA-bd_sf"/>
</dbReference>
<name>A0A1S3IKP9_LINAN</name>
<dbReference type="InterPro" id="IPR047519">
    <property type="entry name" value="FH_FOXQ2-like"/>
</dbReference>
<feature type="compositionally biased region" description="Low complexity" evidence="4">
    <location>
        <begin position="62"/>
        <end position="99"/>
    </location>
</feature>
<dbReference type="PRINTS" id="PR00053">
    <property type="entry name" value="FORKHEAD"/>
</dbReference>
<dbReference type="CDD" id="cd20035">
    <property type="entry name" value="FH_FOXQ2-like"/>
    <property type="match status" value="1"/>
</dbReference>
<dbReference type="InterPro" id="IPR030456">
    <property type="entry name" value="TF_fork_head_CS_2"/>
</dbReference>
<dbReference type="SUPFAM" id="SSF46785">
    <property type="entry name" value="Winged helix' DNA-binding domain"/>
    <property type="match status" value="1"/>
</dbReference>
<dbReference type="InterPro" id="IPR001766">
    <property type="entry name" value="Fork_head_dom"/>
</dbReference>
<protein>
    <submittedName>
        <fullName evidence="7">Forkhead box protein D2</fullName>
    </submittedName>
</protein>
<evidence type="ECO:0000256" key="1">
    <source>
        <dbReference type="ARBA" id="ARBA00023125"/>
    </source>
</evidence>
<dbReference type="KEGG" id="lak:106164653"/>
<organism evidence="6 7">
    <name type="scientific">Lingula anatina</name>
    <name type="common">Brachiopod</name>
    <name type="synonym">Lingula unguis</name>
    <dbReference type="NCBI Taxonomy" id="7574"/>
    <lineage>
        <taxon>Eukaryota</taxon>
        <taxon>Metazoa</taxon>
        <taxon>Spiralia</taxon>
        <taxon>Lophotrochozoa</taxon>
        <taxon>Brachiopoda</taxon>
        <taxon>Linguliformea</taxon>
        <taxon>Lingulata</taxon>
        <taxon>Lingulida</taxon>
        <taxon>Linguloidea</taxon>
        <taxon>Lingulidae</taxon>
        <taxon>Lingula</taxon>
    </lineage>
</organism>
<dbReference type="OMA" id="ANCATIA"/>
<evidence type="ECO:0000256" key="2">
    <source>
        <dbReference type="ARBA" id="ARBA00023242"/>
    </source>
</evidence>
<evidence type="ECO:0000313" key="7">
    <source>
        <dbReference type="RefSeq" id="XP_013398094.1"/>
    </source>
</evidence>
<dbReference type="GO" id="GO:0005634">
    <property type="term" value="C:nucleus"/>
    <property type="evidence" value="ECO:0007669"/>
    <property type="project" value="UniProtKB-SubCell"/>
</dbReference>
<reference evidence="7" key="1">
    <citation type="submission" date="2025-08" db="UniProtKB">
        <authorList>
            <consortium name="RefSeq"/>
        </authorList>
    </citation>
    <scope>IDENTIFICATION</scope>
    <source>
        <tissue evidence="7">Gonads</tissue>
    </source>
</reference>
<dbReference type="RefSeq" id="XP_013398094.1">
    <property type="nucleotide sequence ID" value="XM_013542640.2"/>
</dbReference>
<dbReference type="PANTHER" id="PTHR11829:SF142">
    <property type="entry name" value="FORK-HEAD DOMAIN-CONTAINING PROTEIN"/>
    <property type="match status" value="1"/>
</dbReference>
<dbReference type="InParanoid" id="A0A1S3IKP9"/>
<feature type="region of interest" description="Disordered" evidence="4">
    <location>
        <begin position="216"/>
        <end position="239"/>
    </location>
</feature>
<evidence type="ECO:0000256" key="3">
    <source>
        <dbReference type="PROSITE-ProRule" id="PRU00089"/>
    </source>
</evidence>
<dbReference type="Proteomes" id="UP000085678">
    <property type="component" value="Unplaced"/>
</dbReference>
<dbReference type="Gene3D" id="1.10.10.10">
    <property type="entry name" value="Winged helix-like DNA-binding domain superfamily/Winged helix DNA-binding domain"/>
    <property type="match status" value="1"/>
</dbReference>
<dbReference type="OrthoDB" id="5954824at2759"/>
<feature type="region of interest" description="Disordered" evidence="4">
    <location>
        <begin position="53"/>
        <end position="99"/>
    </location>
</feature>
<dbReference type="Pfam" id="PF00250">
    <property type="entry name" value="Forkhead"/>
    <property type="match status" value="1"/>
</dbReference>
<dbReference type="GeneID" id="106164653"/>
<sequence>MSMALFHPFSIESLTSGIGAPMQYGDYQRPEYLSTPSLNFTALTRAVDPEDDAAFPIPNLHSSSSAGSSGLPSPASTSSVSEGTAPSPSPSVASTSSDTALDLTQTLRSLERTSDRLTATSEDKSGKPSLSYIALISMAILSTREKKMLLSDIYQHIMDNFPYYSNKEKAWRNSVRHNLSLNECFIKNGRADNGKGHYWSIHPACIEDFSKGDFRRRQARRRAKRSSPDTSSLKMNQSQHSKLNYHYSLGYVPMTSVMSSYSSYHPYASPATRYQAPPLHHYPHSAQNPHTLFPALSQALPQDIFLSSTNSSCKYASLPDHQTPELPIDFKPYFYK</sequence>
<evidence type="ECO:0000256" key="4">
    <source>
        <dbReference type="SAM" id="MobiDB-lite"/>
    </source>
</evidence>
<dbReference type="GO" id="GO:0030154">
    <property type="term" value="P:cell differentiation"/>
    <property type="evidence" value="ECO:0007669"/>
    <property type="project" value="TreeGrafter"/>
</dbReference>
<gene>
    <name evidence="7" type="primary">LOC106164653</name>
</gene>
<dbReference type="SMART" id="SM00339">
    <property type="entry name" value="FH"/>
    <property type="match status" value="1"/>
</dbReference>
<dbReference type="PROSITE" id="PS00658">
    <property type="entry name" value="FORK_HEAD_2"/>
    <property type="match status" value="1"/>
</dbReference>
<accession>A0A1S3IKP9</accession>
<feature type="domain" description="Fork-head" evidence="5">
    <location>
        <begin position="127"/>
        <end position="219"/>
    </location>
</feature>
<dbReference type="STRING" id="7574.A0A1S3IKP9"/>
<dbReference type="GO" id="GO:0000978">
    <property type="term" value="F:RNA polymerase II cis-regulatory region sequence-specific DNA binding"/>
    <property type="evidence" value="ECO:0007669"/>
    <property type="project" value="TreeGrafter"/>
</dbReference>
<evidence type="ECO:0000313" key="6">
    <source>
        <dbReference type="Proteomes" id="UP000085678"/>
    </source>
</evidence>
<proteinExistence type="predicted"/>
<dbReference type="InterPro" id="IPR050211">
    <property type="entry name" value="FOX_domain-containing"/>
</dbReference>
<dbReference type="AlphaFoldDB" id="A0A1S3IKP9"/>
<keyword evidence="1 3" id="KW-0238">DNA-binding</keyword>
<dbReference type="PANTHER" id="PTHR11829">
    <property type="entry name" value="FORKHEAD BOX PROTEIN"/>
    <property type="match status" value="1"/>
</dbReference>
<dbReference type="InterPro" id="IPR036388">
    <property type="entry name" value="WH-like_DNA-bd_sf"/>
</dbReference>
<feature type="DNA-binding region" description="Fork-head" evidence="3">
    <location>
        <begin position="127"/>
        <end position="219"/>
    </location>
</feature>
<dbReference type="FunFam" id="1.10.10.10:FF:000352">
    <property type="entry name" value="Forkhead box Q2"/>
    <property type="match status" value="1"/>
</dbReference>
<dbReference type="GO" id="GO:0009653">
    <property type="term" value="P:anatomical structure morphogenesis"/>
    <property type="evidence" value="ECO:0007669"/>
    <property type="project" value="TreeGrafter"/>
</dbReference>
<feature type="compositionally biased region" description="Polar residues" evidence="4">
    <location>
        <begin position="228"/>
        <end position="239"/>
    </location>
</feature>